<evidence type="ECO:0000259" key="6">
    <source>
        <dbReference type="Pfam" id="PF05175"/>
    </source>
</evidence>
<reference evidence="8" key="1">
    <citation type="submission" date="2021-03" db="EMBL/GenBank/DDBJ databases">
        <authorList>
            <person name="Sun Q."/>
        </authorList>
    </citation>
    <scope>NUCLEOTIDE SEQUENCE</scope>
    <source>
        <strain evidence="8">CCM 8862</strain>
    </source>
</reference>
<keyword evidence="9" id="KW-1185">Reference proteome</keyword>
<proteinExistence type="predicted"/>
<dbReference type="GO" id="GO:0102559">
    <property type="term" value="F:peptide chain release factor N(5)-glutamine methyltransferase activity"/>
    <property type="evidence" value="ECO:0007669"/>
    <property type="project" value="UniProtKB-EC"/>
</dbReference>
<dbReference type="NCBIfam" id="TIGR03534">
    <property type="entry name" value="RF_mod_PrmC"/>
    <property type="match status" value="1"/>
</dbReference>
<feature type="domain" description="Methyltransferase small" evidence="6">
    <location>
        <begin position="116"/>
        <end position="204"/>
    </location>
</feature>
<dbReference type="SUPFAM" id="SSF53335">
    <property type="entry name" value="S-adenosyl-L-methionine-dependent methyltransferases"/>
    <property type="match status" value="1"/>
</dbReference>
<dbReference type="PANTHER" id="PTHR18895:SF74">
    <property type="entry name" value="MTRF1L RELEASE FACTOR GLUTAMINE METHYLTRANSFERASE"/>
    <property type="match status" value="1"/>
</dbReference>
<dbReference type="AlphaFoldDB" id="A0A939E3V1"/>
<dbReference type="RefSeq" id="WP_207279396.1">
    <property type="nucleotide sequence ID" value="NZ_JAFLEQ010000016.1"/>
</dbReference>
<dbReference type="Pfam" id="PF17827">
    <property type="entry name" value="PrmC_N"/>
    <property type="match status" value="1"/>
</dbReference>
<dbReference type="InterPro" id="IPR050320">
    <property type="entry name" value="N5-glutamine_MTase"/>
</dbReference>
<dbReference type="GO" id="GO:0032259">
    <property type="term" value="P:methylation"/>
    <property type="evidence" value="ECO:0007669"/>
    <property type="project" value="UniProtKB-KW"/>
</dbReference>
<evidence type="ECO:0000313" key="9">
    <source>
        <dbReference type="Proteomes" id="UP000664332"/>
    </source>
</evidence>
<evidence type="ECO:0000313" key="8">
    <source>
        <dbReference type="EMBL" id="MBN9644942.1"/>
    </source>
</evidence>
<evidence type="ECO:0000256" key="1">
    <source>
        <dbReference type="ARBA" id="ARBA00012771"/>
    </source>
</evidence>
<sequence length="292" mass="30075">MTLSTGPTVDRAVREATARLAAAGCPSPAVDARLLMAHALGIEPGELFFSHHDPAPAHYGALVDTRAQRIPLQHITGRAATRYFDVAVGPGVFVPRPETDLVSGWAADAVSRCTAKHPVVVDLCTGSAVVALSVAVMCPSARVYAVEIDERAAKWAEKNIAAICPSVTLVRADATDPSIVTGADGPLAGLAGKVDCVVSNPPYVPETTPVDPEVAADPHQAVFAGDDGMAVITPMAGVIAKLLRSGGVTAIEHDDTTGAAVAAVLAAEGSFTRIAQHHDMAGRDRFVTAGKL</sequence>
<evidence type="ECO:0000256" key="5">
    <source>
        <dbReference type="ARBA" id="ARBA00048391"/>
    </source>
</evidence>
<accession>A0A939E3V1</accession>
<dbReference type="InterPro" id="IPR007848">
    <property type="entry name" value="Small_mtfrase_dom"/>
</dbReference>
<keyword evidence="4" id="KW-0949">S-adenosyl-L-methionine</keyword>
<dbReference type="EMBL" id="JAFLEQ010000016">
    <property type="protein sequence ID" value="MBN9644942.1"/>
    <property type="molecule type" value="Genomic_DNA"/>
</dbReference>
<dbReference type="InterPro" id="IPR029063">
    <property type="entry name" value="SAM-dependent_MTases_sf"/>
</dbReference>
<dbReference type="InterPro" id="IPR004556">
    <property type="entry name" value="HemK-like"/>
</dbReference>
<dbReference type="InterPro" id="IPR002052">
    <property type="entry name" value="DNA_methylase_N6_adenine_CS"/>
</dbReference>
<dbReference type="NCBIfam" id="TIGR00536">
    <property type="entry name" value="hemK_fam"/>
    <property type="match status" value="1"/>
</dbReference>
<protein>
    <recommendedName>
        <fullName evidence="1">peptide chain release factor N(5)-glutamine methyltransferase</fullName>
        <ecNumber evidence="1">2.1.1.297</ecNumber>
    </recommendedName>
</protein>
<gene>
    <name evidence="8" type="primary">prmC</name>
    <name evidence="8" type="ORF">JZY06_10015</name>
</gene>
<comment type="catalytic activity">
    <reaction evidence="5">
        <text>L-glutaminyl-[peptide chain release factor] + S-adenosyl-L-methionine = N(5)-methyl-L-glutaminyl-[peptide chain release factor] + S-adenosyl-L-homocysteine + H(+)</text>
        <dbReference type="Rhea" id="RHEA:42896"/>
        <dbReference type="Rhea" id="RHEA-COMP:10271"/>
        <dbReference type="Rhea" id="RHEA-COMP:10272"/>
        <dbReference type="ChEBI" id="CHEBI:15378"/>
        <dbReference type="ChEBI" id="CHEBI:30011"/>
        <dbReference type="ChEBI" id="CHEBI:57856"/>
        <dbReference type="ChEBI" id="CHEBI:59789"/>
        <dbReference type="ChEBI" id="CHEBI:61891"/>
        <dbReference type="EC" id="2.1.1.297"/>
    </reaction>
</comment>
<evidence type="ECO:0000256" key="3">
    <source>
        <dbReference type="ARBA" id="ARBA00022679"/>
    </source>
</evidence>
<dbReference type="Gene3D" id="3.40.50.150">
    <property type="entry name" value="Vaccinia Virus protein VP39"/>
    <property type="match status" value="1"/>
</dbReference>
<dbReference type="GO" id="GO:0003676">
    <property type="term" value="F:nucleic acid binding"/>
    <property type="evidence" value="ECO:0007669"/>
    <property type="project" value="InterPro"/>
</dbReference>
<dbReference type="Proteomes" id="UP000664332">
    <property type="component" value="Unassembled WGS sequence"/>
</dbReference>
<feature type="domain" description="Release factor glutamine methyltransferase N-terminal" evidence="7">
    <location>
        <begin position="12"/>
        <end position="77"/>
    </location>
</feature>
<dbReference type="Pfam" id="PF05175">
    <property type="entry name" value="MTS"/>
    <property type="match status" value="1"/>
</dbReference>
<keyword evidence="2 8" id="KW-0489">Methyltransferase</keyword>
<dbReference type="EC" id="2.1.1.297" evidence="1"/>
<evidence type="ECO:0000256" key="4">
    <source>
        <dbReference type="ARBA" id="ARBA00022691"/>
    </source>
</evidence>
<dbReference type="PROSITE" id="PS00092">
    <property type="entry name" value="N6_MTASE"/>
    <property type="match status" value="1"/>
</dbReference>
<keyword evidence="3 8" id="KW-0808">Transferase</keyword>
<dbReference type="PANTHER" id="PTHR18895">
    <property type="entry name" value="HEMK METHYLTRANSFERASE"/>
    <property type="match status" value="1"/>
</dbReference>
<organism evidence="8 9">
    <name type="scientific">Corynebacterium mendelii</name>
    <dbReference type="NCBI Taxonomy" id="2765362"/>
    <lineage>
        <taxon>Bacteria</taxon>
        <taxon>Bacillati</taxon>
        <taxon>Actinomycetota</taxon>
        <taxon>Actinomycetes</taxon>
        <taxon>Mycobacteriales</taxon>
        <taxon>Corynebacteriaceae</taxon>
        <taxon>Corynebacterium</taxon>
    </lineage>
</organism>
<dbReference type="Gene3D" id="1.10.8.10">
    <property type="entry name" value="DNA helicase RuvA subunit, C-terminal domain"/>
    <property type="match status" value="1"/>
</dbReference>
<dbReference type="InterPro" id="IPR040758">
    <property type="entry name" value="PrmC_N"/>
</dbReference>
<comment type="caution">
    <text evidence="8">The sequence shown here is derived from an EMBL/GenBank/DDBJ whole genome shotgun (WGS) entry which is preliminary data.</text>
</comment>
<evidence type="ECO:0000259" key="7">
    <source>
        <dbReference type="Pfam" id="PF17827"/>
    </source>
</evidence>
<name>A0A939E3V1_9CORY</name>
<evidence type="ECO:0000256" key="2">
    <source>
        <dbReference type="ARBA" id="ARBA00022603"/>
    </source>
</evidence>
<dbReference type="CDD" id="cd02440">
    <property type="entry name" value="AdoMet_MTases"/>
    <property type="match status" value="1"/>
</dbReference>
<dbReference type="InterPro" id="IPR019874">
    <property type="entry name" value="RF_methyltr_PrmC"/>
</dbReference>